<reference evidence="1" key="1">
    <citation type="submission" date="2023-07" db="EMBL/GenBank/DDBJ databases">
        <title>Complete genome sequence of Ligilactobacillus salivarius SRCM217594 isolated from Gallus gallus domesticus feces.</title>
        <authorList>
            <person name="Yang H.-G."/>
            <person name="Ryu M.-S."/>
            <person name="Ha G.-S."/>
            <person name="Yang H.-J."/>
            <person name="Jeong D.-Y."/>
        </authorList>
    </citation>
    <scope>NUCLEOTIDE SEQUENCE</scope>
    <source>
        <strain evidence="1">SRCM217594</strain>
    </source>
</reference>
<sequence>MADLFFSNPSKNQVVTVNLVLIDELRYVAVGVTEPVYWNGKPVEFFQLNKDGSYHAASTLPKDCQKLMGKRIKIVADNAIYHVGFPGYVGTDEVSNDCKVLEVDNFEVL</sequence>
<proteinExistence type="predicted"/>
<gene>
    <name evidence="1" type="ORF">QYC35_09995</name>
</gene>
<dbReference type="EMBL" id="JAUIQT010000004">
    <property type="protein sequence ID" value="MDN4834510.1"/>
    <property type="molecule type" value="Genomic_DNA"/>
</dbReference>
<dbReference type="AlphaFoldDB" id="A0AAW7N9B3"/>
<comment type="caution">
    <text evidence="1">The sequence shown here is derived from an EMBL/GenBank/DDBJ whole genome shotgun (WGS) entry which is preliminary data.</text>
</comment>
<name>A0AAW7N9B3_9LACO</name>
<protein>
    <submittedName>
        <fullName evidence="1">Uncharacterized protein</fullName>
    </submittedName>
</protein>
<organism evidence="1 2">
    <name type="scientific">Ligilactobacillus salivarius</name>
    <dbReference type="NCBI Taxonomy" id="1624"/>
    <lineage>
        <taxon>Bacteria</taxon>
        <taxon>Bacillati</taxon>
        <taxon>Bacillota</taxon>
        <taxon>Bacilli</taxon>
        <taxon>Lactobacillales</taxon>
        <taxon>Lactobacillaceae</taxon>
        <taxon>Ligilactobacillus</taxon>
    </lineage>
</organism>
<evidence type="ECO:0000313" key="1">
    <source>
        <dbReference type="EMBL" id="MDN4834510.1"/>
    </source>
</evidence>
<evidence type="ECO:0000313" key="2">
    <source>
        <dbReference type="Proteomes" id="UP001174888"/>
    </source>
</evidence>
<dbReference type="Proteomes" id="UP001174888">
    <property type="component" value="Unassembled WGS sequence"/>
</dbReference>
<accession>A0AAW7N9B3</accession>
<dbReference type="RefSeq" id="WP_301207691.1">
    <property type="nucleotide sequence ID" value="NZ_JAUIQT010000004.1"/>
</dbReference>